<feature type="compositionally biased region" description="Basic and acidic residues" evidence="1">
    <location>
        <begin position="47"/>
        <end position="57"/>
    </location>
</feature>
<feature type="region of interest" description="Disordered" evidence="1">
    <location>
        <begin position="1"/>
        <end position="72"/>
    </location>
</feature>
<dbReference type="AlphaFoldDB" id="A0ABD3J9X1"/>
<reference evidence="2 3" key="1">
    <citation type="submission" date="2024-11" db="EMBL/GenBank/DDBJ databases">
        <title>Chromosome-level genome assembly of Eucalyptus globulus Labill. provides insights into its genome evolution.</title>
        <authorList>
            <person name="Li X."/>
        </authorList>
    </citation>
    <scope>NUCLEOTIDE SEQUENCE [LARGE SCALE GENOMIC DNA]</scope>
    <source>
        <strain evidence="2">CL2024</strain>
        <tissue evidence="2">Fresh tender leaves</tissue>
    </source>
</reference>
<keyword evidence="3" id="KW-1185">Reference proteome</keyword>
<protein>
    <submittedName>
        <fullName evidence="2">Uncharacterized protein</fullName>
    </submittedName>
</protein>
<comment type="caution">
    <text evidence="2">The sequence shown here is derived from an EMBL/GenBank/DDBJ whole genome shotgun (WGS) entry which is preliminary data.</text>
</comment>
<proteinExistence type="predicted"/>
<evidence type="ECO:0000313" key="2">
    <source>
        <dbReference type="EMBL" id="KAL3721545.1"/>
    </source>
</evidence>
<evidence type="ECO:0000256" key="1">
    <source>
        <dbReference type="SAM" id="MobiDB-lite"/>
    </source>
</evidence>
<organism evidence="2 3">
    <name type="scientific">Eucalyptus globulus</name>
    <name type="common">Tasmanian blue gum</name>
    <dbReference type="NCBI Taxonomy" id="34317"/>
    <lineage>
        <taxon>Eukaryota</taxon>
        <taxon>Viridiplantae</taxon>
        <taxon>Streptophyta</taxon>
        <taxon>Embryophyta</taxon>
        <taxon>Tracheophyta</taxon>
        <taxon>Spermatophyta</taxon>
        <taxon>Magnoliopsida</taxon>
        <taxon>eudicotyledons</taxon>
        <taxon>Gunneridae</taxon>
        <taxon>Pentapetalae</taxon>
        <taxon>rosids</taxon>
        <taxon>malvids</taxon>
        <taxon>Myrtales</taxon>
        <taxon>Myrtaceae</taxon>
        <taxon>Myrtoideae</taxon>
        <taxon>Eucalypteae</taxon>
        <taxon>Eucalyptus</taxon>
    </lineage>
</organism>
<evidence type="ECO:0000313" key="3">
    <source>
        <dbReference type="Proteomes" id="UP001634007"/>
    </source>
</evidence>
<accession>A0ABD3J9X1</accession>
<gene>
    <name evidence="2" type="ORF">ACJRO7_033959</name>
</gene>
<feature type="compositionally biased region" description="Low complexity" evidence="1">
    <location>
        <begin position="1"/>
        <end position="35"/>
    </location>
</feature>
<dbReference type="Proteomes" id="UP001634007">
    <property type="component" value="Unassembled WGS sequence"/>
</dbReference>
<sequence>MISIARPTTASSSSSSKPETSSAISSHSPSSSTLSIQKHKPPSGRTPDGRNENRSRVEINFGSQYQRQQAKAMVETKDATVGDRIAVAAAHESNLRRDGKNLKI</sequence>
<dbReference type="EMBL" id="JBJKBG010000009">
    <property type="protein sequence ID" value="KAL3721545.1"/>
    <property type="molecule type" value="Genomic_DNA"/>
</dbReference>
<name>A0ABD3J9X1_EUCGL</name>